<accession>R4T320</accession>
<dbReference type="Proteomes" id="UP000013968">
    <property type="component" value="Chromosome"/>
</dbReference>
<proteinExistence type="predicted"/>
<gene>
    <name evidence="1" type="ORF">AORI_6662</name>
</gene>
<evidence type="ECO:0000313" key="2">
    <source>
        <dbReference type="Proteomes" id="UP000013968"/>
    </source>
</evidence>
<dbReference type="KEGG" id="aoi:AORI_6662"/>
<dbReference type="AlphaFoldDB" id="R4T320"/>
<reference evidence="1 2" key="1">
    <citation type="journal article" date="2013" name="BMC Genomics">
        <title>ContigScape: a Cytoscape plugin facilitating microbial genome gap closing.</title>
        <authorList>
            <person name="Tang B."/>
            <person name="Wang Q."/>
            <person name="Yang M."/>
            <person name="Xie F."/>
            <person name="Zhu Y."/>
            <person name="Zhuo Y."/>
            <person name="Wang S."/>
            <person name="Gao H."/>
            <person name="Ding X."/>
            <person name="Zhang L."/>
            <person name="Zhao G."/>
            <person name="Zheng H."/>
        </authorList>
    </citation>
    <scope>NUCLEOTIDE SEQUENCE [LARGE SCALE GENOMIC DNA]</scope>
    <source>
        <strain evidence="1 2">HCCB10007</strain>
    </source>
</reference>
<dbReference type="EMBL" id="CP003410">
    <property type="protein sequence ID" value="AGM09245.1"/>
    <property type="molecule type" value="Genomic_DNA"/>
</dbReference>
<name>R4T320_9PSEU</name>
<dbReference type="HOGENOM" id="CLU_1727536_0_0_11"/>
<sequence length="151" mass="16732">MTVSHQQRSTIRCSPFRDDRVRTGPIHIAGGQRECLCRRTVIGRIQVCSVNKWSAAGFAAFVPRVCSERRRTRMILRNQWPTPDSGGGRRHPVFRTEISVDAFRDEPGVSAGFTVALDDGRTDSSGLLIFSGPAFPGLPSRDRLVGRLRPA</sequence>
<evidence type="ECO:0000313" key="1">
    <source>
        <dbReference type="EMBL" id="AGM09245.1"/>
    </source>
</evidence>
<keyword evidence="2" id="KW-1185">Reference proteome</keyword>
<protein>
    <submittedName>
        <fullName evidence="1">Uncharacterized protein</fullName>
    </submittedName>
</protein>
<organism evidence="1 2">
    <name type="scientific">Amycolatopsis keratiniphila</name>
    <dbReference type="NCBI Taxonomy" id="129921"/>
    <lineage>
        <taxon>Bacteria</taxon>
        <taxon>Bacillati</taxon>
        <taxon>Actinomycetota</taxon>
        <taxon>Actinomycetes</taxon>
        <taxon>Pseudonocardiales</taxon>
        <taxon>Pseudonocardiaceae</taxon>
        <taxon>Amycolatopsis</taxon>
        <taxon>Amycolatopsis japonica group</taxon>
    </lineage>
</organism>
<dbReference type="PATRIC" id="fig|1156913.3.peg.6796"/>